<sequence length="245" mass="27495">MESPLGNLELTSSWERDAELIEDFIRQMGPVDGALRILEAGCGQSWSLRLDGVEYVLTGVDSDSHALDIRKNVMKDLDVAIVGDLRTVEFDAGTFDVIYNAFVLEHIHGAENVLNSFVRWLKPGGLIVIRIPDPDSVQGFVTRVTPHWFHIFYYRYLLKKKTAGLPGYAPFRTYYDSVVSRQGVRKFCEKNNLSIAAEFGDGYIRPGEGMIQLAIGMIKQIIASLSLGKLSARHTNLLYVLQLNK</sequence>
<dbReference type="Gene3D" id="3.40.50.150">
    <property type="entry name" value="Vaccinia Virus protein VP39"/>
    <property type="match status" value="1"/>
</dbReference>
<proteinExistence type="predicted"/>
<dbReference type="GO" id="GO:0032259">
    <property type="term" value="P:methylation"/>
    <property type="evidence" value="ECO:0007669"/>
    <property type="project" value="UniProtKB-KW"/>
</dbReference>
<accession>A0A1I5BLT8</accession>
<dbReference type="RefSeq" id="WP_074796683.1">
    <property type="nucleotide sequence ID" value="NZ_FOVJ01000003.1"/>
</dbReference>
<dbReference type="InterPro" id="IPR029063">
    <property type="entry name" value="SAM-dependent_MTases_sf"/>
</dbReference>
<evidence type="ECO:0000313" key="2">
    <source>
        <dbReference type="Proteomes" id="UP000183107"/>
    </source>
</evidence>
<gene>
    <name evidence="1" type="ORF">SAMN05216386_1728</name>
</gene>
<keyword evidence="2" id="KW-1185">Reference proteome</keyword>
<dbReference type="GO" id="GO:0008168">
    <property type="term" value="F:methyltransferase activity"/>
    <property type="evidence" value="ECO:0007669"/>
    <property type="project" value="UniProtKB-KW"/>
</dbReference>
<name>A0A1I5BLT8_9PROT</name>
<reference evidence="2" key="1">
    <citation type="submission" date="2016-10" db="EMBL/GenBank/DDBJ databases">
        <authorList>
            <person name="Varghese N."/>
        </authorList>
    </citation>
    <scope>NUCLEOTIDE SEQUENCE [LARGE SCALE GENOMIC DNA]</scope>
    <source>
        <strain evidence="2">Nsp8</strain>
    </source>
</reference>
<dbReference type="PANTHER" id="PTHR43861">
    <property type="entry name" value="TRANS-ACONITATE 2-METHYLTRANSFERASE-RELATED"/>
    <property type="match status" value="1"/>
</dbReference>
<dbReference type="SUPFAM" id="SSF53335">
    <property type="entry name" value="S-adenosyl-L-methionine-dependent methyltransferases"/>
    <property type="match status" value="1"/>
</dbReference>
<keyword evidence="1" id="KW-0489">Methyltransferase</keyword>
<dbReference type="CDD" id="cd02440">
    <property type="entry name" value="AdoMet_MTases"/>
    <property type="match status" value="1"/>
</dbReference>
<dbReference type="Proteomes" id="UP000183107">
    <property type="component" value="Unassembled WGS sequence"/>
</dbReference>
<dbReference type="OrthoDB" id="108476at2"/>
<protein>
    <submittedName>
        <fullName evidence="1">Methyltransferase domain-containing protein</fullName>
    </submittedName>
</protein>
<dbReference type="Pfam" id="PF13489">
    <property type="entry name" value="Methyltransf_23"/>
    <property type="match status" value="1"/>
</dbReference>
<keyword evidence="1" id="KW-0808">Transferase</keyword>
<dbReference type="AlphaFoldDB" id="A0A1I5BLT8"/>
<dbReference type="EMBL" id="FOVJ01000003">
    <property type="protein sequence ID" value="SFN75698.1"/>
    <property type="molecule type" value="Genomic_DNA"/>
</dbReference>
<organism evidence="1 2">
    <name type="scientific">Nitrosospira briensis</name>
    <dbReference type="NCBI Taxonomy" id="35799"/>
    <lineage>
        <taxon>Bacteria</taxon>
        <taxon>Pseudomonadati</taxon>
        <taxon>Pseudomonadota</taxon>
        <taxon>Betaproteobacteria</taxon>
        <taxon>Nitrosomonadales</taxon>
        <taxon>Nitrosomonadaceae</taxon>
        <taxon>Nitrosospira</taxon>
    </lineage>
</organism>
<evidence type="ECO:0000313" key="1">
    <source>
        <dbReference type="EMBL" id="SFN75698.1"/>
    </source>
</evidence>